<name>A0A8S5S199_9CAUD</name>
<reference evidence="1" key="1">
    <citation type="journal article" date="2021" name="Proc. Natl. Acad. Sci. U.S.A.">
        <title>A Catalog of Tens of Thousands of Viruses from Human Metagenomes Reveals Hidden Associations with Chronic Diseases.</title>
        <authorList>
            <person name="Tisza M.J."/>
            <person name="Buck C.B."/>
        </authorList>
    </citation>
    <scope>NUCLEOTIDE SEQUENCE</scope>
    <source>
        <strain evidence="1">Ct8Lf7</strain>
    </source>
</reference>
<protein>
    <submittedName>
        <fullName evidence="1">Uncharacterized protein</fullName>
    </submittedName>
</protein>
<sequence length="33" mass="3838">MTVIGFSTLFLASFSIAQLYKYNSIVLEQIIYY</sequence>
<evidence type="ECO:0000313" key="1">
    <source>
        <dbReference type="EMBL" id="DAF44458.1"/>
    </source>
</evidence>
<accession>A0A8S5S199</accession>
<proteinExistence type="predicted"/>
<dbReference type="EMBL" id="BK032511">
    <property type="protein sequence ID" value="DAF44458.1"/>
    <property type="molecule type" value="Genomic_DNA"/>
</dbReference>
<organism evidence="1">
    <name type="scientific">Podoviridae sp. ct8Lf7</name>
    <dbReference type="NCBI Taxonomy" id="2827723"/>
    <lineage>
        <taxon>Viruses</taxon>
        <taxon>Duplodnaviria</taxon>
        <taxon>Heunggongvirae</taxon>
        <taxon>Uroviricota</taxon>
        <taxon>Caudoviricetes</taxon>
    </lineage>
</organism>